<sequence>MSNRSAQAPHALPPSGPIAVSNAVPAHPTYTHPTNPGAPAASFVPPPHPLHTLPPPSPRVVELITALSASHGHAHTGPASLRRQLYALELAYLLTAPRTHTESVSRNRELRHIEQAWAALERIAPGPGWTGEQHAAAGGQAEQPPPYELVWLEQWVQHNTTTARRTPASIDPGALGPRRSVCSRGLCALVPVITGVLLWKGITCLYG</sequence>
<dbReference type="AlphaFoldDB" id="A0A165K6G1"/>
<protein>
    <submittedName>
        <fullName evidence="2">Uncharacterized protein</fullName>
    </submittedName>
</protein>
<evidence type="ECO:0000313" key="3">
    <source>
        <dbReference type="Proteomes" id="UP000076842"/>
    </source>
</evidence>
<organism evidence="2 3">
    <name type="scientific">Calocera cornea HHB12733</name>
    <dbReference type="NCBI Taxonomy" id="1353952"/>
    <lineage>
        <taxon>Eukaryota</taxon>
        <taxon>Fungi</taxon>
        <taxon>Dikarya</taxon>
        <taxon>Basidiomycota</taxon>
        <taxon>Agaricomycotina</taxon>
        <taxon>Dacrymycetes</taxon>
        <taxon>Dacrymycetales</taxon>
        <taxon>Dacrymycetaceae</taxon>
        <taxon>Calocera</taxon>
    </lineage>
</organism>
<accession>A0A165K6G1</accession>
<dbReference type="EMBL" id="KV423914">
    <property type="protein sequence ID" value="KZT62748.1"/>
    <property type="molecule type" value="Genomic_DNA"/>
</dbReference>
<proteinExistence type="predicted"/>
<evidence type="ECO:0000313" key="2">
    <source>
        <dbReference type="EMBL" id="KZT62748.1"/>
    </source>
</evidence>
<feature type="region of interest" description="Disordered" evidence="1">
    <location>
        <begin position="1"/>
        <end position="57"/>
    </location>
</feature>
<feature type="compositionally biased region" description="Pro residues" evidence="1">
    <location>
        <begin position="44"/>
        <end position="57"/>
    </location>
</feature>
<keyword evidence="3" id="KW-1185">Reference proteome</keyword>
<evidence type="ECO:0000256" key="1">
    <source>
        <dbReference type="SAM" id="MobiDB-lite"/>
    </source>
</evidence>
<gene>
    <name evidence="2" type="ORF">CALCODRAFT_489224</name>
</gene>
<dbReference type="InParanoid" id="A0A165K6G1"/>
<dbReference type="Proteomes" id="UP000076842">
    <property type="component" value="Unassembled WGS sequence"/>
</dbReference>
<reference evidence="2 3" key="1">
    <citation type="journal article" date="2016" name="Mol. Biol. Evol.">
        <title>Comparative Genomics of Early-Diverging Mushroom-Forming Fungi Provides Insights into the Origins of Lignocellulose Decay Capabilities.</title>
        <authorList>
            <person name="Nagy L.G."/>
            <person name="Riley R."/>
            <person name="Tritt A."/>
            <person name="Adam C."/>
            <person name="Daum C."/>
            <person name="Floudas D."/>
            <person name="Sun H."/>
            <person name="Yadav J.S."/>
            <person name="Pangilinan J."/>
            <person name="Larsson K.H."/>
            <person name="Matsuura K."/>
            <person name="Barry K."/>
            <person name="Labutti K."/>
            <person name="Kuo R."/>
            <person name="Ohm R.A."/>
            <person name="Bhattacharya S.S."/>
            <person name="Shirouzu T."/>
            <person name="Yoshinaga Y."/>
            <person name="Martin F.M."/>
            <person name="Grigoriev I.V."/>
            <person name="Hibbett D.S."/>
        </authorList>
    </citation>
    <scope>NUCLEOTIDE SEQUENCE [LARGE SCALE GENOMIC DNA]</scope>
    <source>
        <strain evidence="2 3">HHB12733</strain>
    </source>
</reference>
<name>A0A165K6G1_9BASI</name>